<keyword evidence="13" id="KW-0067">ATP-binding</keyword>
<dbReference type="GO" id="GO:0042981">
    <property type="term" value="P:regulation of apoptotic process"/>
    <property type="evidence" value="ECO:0007669"/>
    <property type="project" value="TreeGrafter"/>
</dbReference>
<dbReference type="Gene3D" id="1.10.510.10">
    <property type="entry name" value="Transferase(Phosphotransferase) domain 1"/>
    <property type="match status" value="1"/>
</dbReference>
<evidence type="ECO:0000259" key="19">
    <source>
        <dbReference type="PROSITE" id="PS50011"/>
    </source>
</evidence>
<evidence type="ECO:0000256" key="14">
    <source>
        <dbReference type="ARBA" id="ARBA00022842"/>
    </source>
</evidence>
<comment type="catalytic activity">
    <reaction evidence="18">
        <text>L-seryl-[protein] + ATP = O-phospho-L-seryl-[protein] + ADP + H(+)</text>
        <dbReference type="Rhea" id="RHEA:17989"/>
        <dbReference type="Rhea" id="RHEA-COMP:9863"/>
        <dbReference type="Rhea" id="RHEA-COMP:11604"/>
        <dbReference type="ChEBI" id="CHEBI:15378"/>
        <dbReference type="ChEBI" id="CHEBI:29999"/>
        <dbReference type="ChEBI" id="CHEBI:30616"/>
        <dbReference type="ChEBI" id="CHEBI:83421"/>
        <dbReference type="ChEBI" id="CHEBI:456216"/>
        <dbReference type="EC" id="2.7.11.1"/>
    </reaction>
</comment>
<keyword evidence="15" id="KW-0809">Transit peptide</keyword>
<evidence type="ECO:0000256" key="4">
    <source>
        <dbReference type="ARBA" id="ARBA00004572"/>
    </source>
</evidence>
<dbReference type="Proteomes" id="UP001187531">
    <property type="component" value="Unassembled WGS sequence"/>
</dbReference>
<evidence type="ECO:0000256" key="11">
    <source>
        <dbReference type="ARBA" id="ARBA00022787"/>
    </source>
</evidence>
<dbReference type="InterPro" id="IPR000719">
    <property type="entry name" value="Prot_kinase_dom"/>
</dbReference>
<dbReference type="EMBL" id="JAVRJZ010000016">
    <property type="protein sequence ID" value="KAK2711185.1"/>
    <property type="molecule type" value="Genomic_DNA"/>
</dbReference>
<dbReference type="GO" id="GO:0005524">
    <property type="term" value="F:ATP binding"/>
    <property type="evidence" value="ECO:0007669"/>
    <property type="project" value="UniProtKB-KW"/>
</dbReference>
<comment type="subcellular location">
    <subcellularLocation>
        <location evidence="3">Cytoplasm</location>
        <location evidence="3">Cytosol</location>
    </subcellularLocation>
    <subcellularLocation>
        <location evidence="2">Mitochondrion inner membrane</location>
        <topology evidence="2">Single-pass membrane protein</topology>
    </subcellularLocation>
    <subcellularLocation>
        <location evidence="4">Mitochondrion outer membrane</location>
        <topology evidence="4">Single-pass membrane protein</topology>
    </subcellularLocation>
</comment>
<evidence type="ECO:0000256" key="15">
    <source>
        <dbReference type="ARBA" id="ARBA00022946"/>
    </source>
</evidence>
<evidence type="ECO:0000256" key="16">
    <source>
        <dbReference type="ARBA" id="ARBA00023128"/>
    </source>
</evidence>
<evidence type="ECO:0000256" key="1">
    <source>
        <dbReference type="ARBA" id="ARBA00001946"/>
    </source>
</evidence>
<accession>A0AA88HUS3</accession>
<dbReference type="GO" id="GO:0000422">
    <property type="term" value="P:autophagy of mitochondrion"/>
    <property type="evidence" value="ECO:0007669"/>
    <property type="project" value="TreeGrafter"/>
</dbReference>
<dbReference type="InterPro" id="IPR008271">
    <property type="entry name" value="Ser/Thr_kinase_AS"/>
</dbReference>
<dbReference type="PROSITE" id="PS00108">
    <property type="entry name" value="PROTEIN_KINASE_ST"/>
    <property type="match status" value="1"/>
</dbReference>
<comment type="caution">
    <text evidence="20">The sequence shown here is derived from an EMBL/GenBank/DDBJ whole genome shotgun (WGS) entry which is preliminary data.</text>
</comment>
<dbReference type="GO" id="GO:0004674">
    <property type="term" value="F:protein serine/threonine kinase activity"/>
    <property type="evidence" value="ECO:0007669"/>
    <property type="project" value="UniProtKB-KW"/>
</dbReference>
<evidence type="ECO:0000256" key="7">
    <source>
        <dbReference type="ARBA" id="ARBA00022679"/>
    </source>
</evidence>
<organism evidence="20 21">
    <name type="scientific">Artemia franciscana</name>
    <name type="common">Brine shrimp</name>
    <name type="synonym">Artemia sanfranciscana</name>
    <dbReference type="NCBI Taxonomy" id="6661"/>
    <lineage>
        <taxon>Eukaryota</taxon>
        <taxon>Metazoa</taxon>
        <taxon>Ecdysozoa</taxon>
        <taxon>Arthropoda</taxon>
        <taxon>Crustacea</taxon>
        <taxon>Branchiopoda</taxon>
        <taxon>Anostraca</taxon>
        <taxon>Artemiidae</taxon>
        <taxon>Artemia</taxon>
    </lineage>
</organism>
<dbReference type="Pfam" id="PF00069">
    <property type="entry name" value="Pkinase"/>
    <property type="match status" value="1"/>
</dbReference>
<evidence type="ECO:0000256" key="17">
    <source>
        <dbReference type="ARBA" id="ARBA00047899"/>
    </source>
</evidence>
<dbReference type="SMART" id="SM00220">
    <property type="entry name" value="S_TKc"/>
    <property type="match status" value="1"/>
</dbReference>
<keyword evidence="8" id="KW-0479">Metal-binding</keyword>
<dbReference type="GO" id="GO:0090141">
    <property type="term" value="P:positive regulation of mitochondrial fission"/>
    <property type="evidence" value="ECO:0007669"/>
    <property type="project" value="TreeGrafter"/>
</dbReference>
<dbReference type="EMBL" id="JAVRJZ010000016">
    <property type="protein sequence ID" value="KAK2711186.1"/>
    <property type="molecule type" value="Genomic_DNA"/>
</dbReference>
<name>A0AA88HUS3_ARTSF</name>
<dbReference type="SUPFAM" id="SSF56112">
    <property type="entry name" value="Protein kinase-like (PK-like)"/>
    <property type="match status" value="1"/>
</dbReference>
<dbReference type="AlphaFoldDB" id="A0AA88HUS3"/>
<dbReference type="GO" id="GO:0046872">
    <property type="term" value="F:metal ion binding"/>
    <property type="evidence" value="ECO:0007669"/>
    <property type="project" value="UniProtKB-KW"/>
</dbReference>
<dbReference type="InterPro" id="IPR011009">
    <property type="entry name" value="Kinase-like_dom_sf"/>
</dbReference>
<evidence type="ECO:0000256" key="18">
    <source>
        <dbReference type="ARBA" id="ARBA00048679"/>
    </source>
</evidence>
<keyword evidence="11" id="KW-1000">Mitochondrion outer membrane</keyword>
<dbReference type="PANTHER" id="PTHR22972:SF7">
    <property type="entry name" value="SERINE_THREONINE-PROTEIN KINASE PINK1, MITOCHONDRIAL"/>
    <property type="match status" value="1"/>
</dbReference>
<evidence type="ECO:0000256" key="3">
    <source>
        <dbReference type="ARBA" id="ARBA00004514"/>
    </source>
</evidence>
<dbReference type="GO" id="GO:0005829">
    <property type="term" value="C:cytosol"/>
    <property type="evidence" value="ECO:0007669"/>
    <property type="project" value="UniProtKB-SubCell"/>
</dbReference>
<evidence type="ECO:0000256" key="9">
    <source>
        <dbReference type="ARBA" id="ARBA00022741"/>
    </source>
</evidence>
<comment type="cofactor">
    <cofactor evidence="1">
        <name>Mg(2+)</name>
        <dbReference type="ChEBI" id="CHEBI:18420"/>
    </cofactor>
</comment>
<dbReference type="InterPro" id="IPR051511">
    <property type="entry name" value="MitoQC_Scaffold_Kinases"/>
</dbReference>
<keyword evidence="16" id="KW-0496">Mitochondrion</keyword>
<gene>
    <name evidence="20" type="ORF">QYM36_012385</name>
</gene>
<dbReference type="GO" id="GO:0005741">
    <property type="term" value="C:mitochondrial outer membrane"/>
    <property type="evidence" value="ECO:0007669"/>
    <property type="project" value="UniProtKB-SubCell"/>
</dbReference>
<evidence type="ECO:0000256" key="10">
    <source>
        <dbReference type="ARBA" id="ARBA00022777"/>
    </source>
</evidence>
<dbReference type="EC" id="2.7.11.1" evidence="5"/>
<dbReference type="GO" id="GO:0005743">
    <property type="term" value="C:mitochondrial inner membrane"/>
    <property type="evidence" value="ECO:0007669"/>
    <property type="project" value="UniProtKB-SubCell"/>
</dbReference>
<keyword evidence="21" id="KW-1185">Reference proteome</keyword>
<keyword evidence="14" id="KW-0460">Magnesium</keyword>
<dbReference type="PANTHER" id="PTHR22972">
    <property type="entry name" value="SERINE/THREONINE PROTEIN KINASE"/>
    <property type="match status" value="1"/>
</dbReference>
<evidence type="ECO:0000256" key="2">
    <source>
        <dbReference type="ARBA" id="ARBA00004434"/>
    </source>
</evidence>
<protein>
    <recommendedName>
        <fullName evidence="5">non-specific serine/threonine protein kinase</fullName>
        <ecNumber evidence="5">2.7.11.1</ecNumber>
    </recommendedName>
</protein>
<evidence type="ECO:0000256" key="8">
    <source>
        <dbReference type="ARBA" id="ARBA00022723"/>
    </source>
</evidence>
<evidence type="ECO:0000313" key="21">
    <source>
        <dbReference type="Proteomes" id="UP001187531"/>
    </source>
</evidence>
<evidence type="ECO:0000313" key="20">
    <source>
        <dbReference type="EMBL" id="KAK2711187.1"/>
    </source>
</evidence>
<keyword evidence="6" id="KW-0723">Serine/threonine-protein kinase</keyword>
<comment type="catalytic activity">
    <reaction evidence="17">
        <text>L-threonyl-[protein] + ATP = O-phospho-L-threonyl-[protein] + ADP + H(+)</text>
        <dbReference type="Rhea" id="RHEA:46608"/>
        <dbReference type="Rhea" id="RHEA-COMP:11060"/>
        <dbReference type="Rhea" id="RHEA-COMP:11605"/>
        <dbReference type="ChEBI" id="CHEBI:15378"/>
        <dbReference type="ChEBI" id="CHEBI:30013"/>
        <dbReference type="ChEBI" id="CHEBI:30616"/>
        <dbReference type="ChEBI" id="CHEBI:61977"/>
        <dbReference type="ChEBI" id="CHEBI:456216"/>
        <dbReference type="EC" id="2.7.11.1"/>
    </reaction>
</comment>
<keyword evidence="9" id="KW-0547">Nucleotide-binding</keyword>
<keyword evidence="12" id="KW-0472">Membrane</keyword>
<reference evidence="20" key="1">
    <citation type="submission" date="2023-07" db="EMBL/GenBank/DDBJ databases">
        <title>Chromosome-level genome assembly of Artemia franciscana.</title>
        <authorList>
            <person name="Jo E."/>
        </authorList>
    </citation>
    <scope>NUCLEOTIDE SEQUENCE</scope>
    <source>
        <tissue evidence="20">Whole body</tissue>
    </source>
</reference>
<keyword evidence="10" id="KW-0418">Kinase</keyword>
<keyword evidence="7" id="KW-0808">Transferase</keyword>
<keyword evidence="12" id="KW-0999">Mitochondrion inner membrane</keyword>
<evidence type="ECO:0000256" key="12">
    <source>
        <dbReference type="ARBA" id="ARBA00022792"/>
    </source>
</evidence>
<dbReference type="PROSITE" id="PS50011">
    <property type="entry name" value="PROTEIN_KINASE_DOM"/>
    <property type="match status" value="1"/>
</dbReference>
<dbReference type="EMBL" id="JAVRJZ010000016">
    <property type="protein sequence ID" value="KAK2711187.1"/>
    <property type="molecule type" value="Genomic_DNA"/>
</dbReference>
<proteinExistence type="predicted"/>
<evidence type="ECO:0000256" key="6">
    <source>
        <dbReference type="ARBA" id="ARBA00022527"/>
    </source>
</evidence>
<sequence>MVSKQQACEVSAQNVRKTIQMFDVMIKKAKTSTDTDDKLKEVASVDELVLGDFLAKGSYGAIYPAALKSNQSELSGSFGKFPYAVKIMFNYEAVSHAPAILRSMFKETIPAQNIPLDSNLSEWEFEELTSRPLLPPHPNLVSLHHVFVDRVPALPDALKLYPAALPPRINPTGYGRNMSLFLVMKRYDCSLRDYLQKGRPSNSTSLVILTQILEGVTYMMSKGVAHRDIKSDNILLDLSYDPLKPLVVITDFGCCLADKDLGLTVPFRSADTDRGGNASLMAPEVACAKPGPFSELNYFKYDSWAVGTVAYEIYGHENPFYKQGEKQLDSRTYQNSDLPFLDCGVPLHAQAVIYGLLDRHYDSRLTAKKAASICQMLLWAPKVWIAPEVKAPSEEMVSKWLMTLATKVLTMEKWFENDPQFDLIITFLKRATVKDCLDAIAFIRGI</sequence>
<evidence type="ECO:0000256" key="5">
    <source>
        <dbReference type="ARBA" id="ARBA00012513"/>
    </source>
</evidence>
<feature type="domain" description="Protein kinase" evidence="19">
    <location>
        <begin position="48"/>
        <end position="378"/>
    </location>
</feature>
<evidence type="ECO:0000256" key="13">
    <source>
        <dbReference type="ARBA" id="ARBA00022840"/>
    </source>
</evidence>